<sequence length="126" mass="13788">MSTAQSCGKLLCRREIASFLDKTTTTREDCDAFATGLGRSVRLKSLQLSLDISDVDRLIHGDFVPRVEYGGQLSGDSVVENDAAAAMERKDSKTKRPKEALIYVMDFILTHNAEVSEPRPALPSGV</sequence>
<dbReference type="AlphaFoldDB" id="A0A0C2J3S9"/>
<keyword evidence="2" id="KW-1185">Reference proteome</keyword>
<dbReference type="HOGENOM" id="CLU_125102_0_0_1"/>
<organism evidence="1 2">
    <name type="scientific">Sporothrix brasiliensis 5110</name>
    <dbReference type="NCBI Taxonomy" id="1398154"/>
    <lineage>
        <taxon>Eukaryota</taxon>
        <taxon>Fungi</taxon>
        <taxon>Dikarya</taxon>
        <taxon>Ascomycota</taxon>
        <taxon>Pezizomycotina</taxon>
        <taxon>Sordariomycetes</taxon>
        <taxon>Sordariomycetidae</taxon>
        <taxon>Ophiostomatales</taxon>
        <taxon>Ophiostomataceae</taxon>
        <taxon>Sporothrix</taxon>
    </lineage>
</organism>
<dbReference type="GeneID" id="63675343"/>
<evidence type="ECO:0000313" key="2">
    <source>
        <dbReference type="Proteomes" id="UP000031575"/>
    </source>
</evidence>
<name>A0A0C2J3S9_9PEZI</name>
<dbReference type="Proteomes" id="UP000031575">
    <property type="component" value="Unassembled WGS sequence"/>
</dbReference>
<dbReference type="EMBL" id="AWTV01000007">
    <property type="protein sequence ID" value="KIH91722.1"/>
    <property type="molecule type" value="Genomic_DNA"/>
</dbReference>
<gene>
    <name evidence="1" type="ORF">SPBR_02113</name>
</gene>
<reference evidence="1 2" key="1">
    <citation type="journal article" date="2014" name="BMC Genomics">
        <title>Comparative genomics of the major fungal agents of human and animal Sporotrichosis: Sporothrix schenckii and Sporothrix brasiliensis.</title>
        <authorList>
            <person name="Teixeira M.M."/>
            <person name="de Almeida L.G."/>
            <person name="Kubitschek-Barreira P."/>
            <person name="Alves F.L."/>
            <person name="Kioshima E.S."/>
            <person name="Abadio A.K."/>
            <person name="Fernandes L."/>
            <person name="Derengowski L.S."/>
            <person name="Ferreira K.S."/>
            <person name="Souza R.C."/>
            <person name="Ruiz J.C."/>
            <person name="de Andrade N.C."/>
            <person name="Paes H.C."/>
            <person name="Nicola A.M."/>
            <person name="Albuquerque P."/>
            <person name="Gerber A.L."/>
            <person name="Martins V.P."/>
            <person name="Peconick L.D."/>
            <person name="Neto A.V."/>
            <person name="Chaucanez C.B."/>
            <person name="Silva P.A."/>
            <person name="Cunha O.L."/>
            <person name="de Oliveira F.F."/>
            <person name="dos Santos T.C."/>
            <person name="Barros A.L."/>
            <person name="Soares M.A."/>
            <person name="de Oliveira L.M."/>
            <person name="Marini M.M."/>
            <person name="Villalobos-Duno H."/>
            <person name="Cunha M.M."/>
            <person name="de Hoog S."/>
            <person name="da Silveira J.F."/>
            <person name="Henrissat B."/>
            <person name="Nino-Vega G.A."/>
            <person name="Cisalpino P.S."/>
            <person name="Mora-Montes H.M."/>
            <person name="Almeida S.R."/>
            <person name="Stajich J.E."/>
            <person name="Lopes-Bezerra L.M."/>
            <person name="Vasconcelos A.T."/>
            <person name="Felipe M.S."/>
        </authorList>
    </citation>
    <scope>NUCLEOTIDE SEQUENCE [LARGE SCALE GENOMIC DNA]</scope>
    <source>
        <strain evidence="1 2">5110</strain>
    </source>
</reference>
<dbReference type="VEuPathDB" id="FungiDB:SPBR_02113"/>
<comment type="caution">
    <text evidence="1">The sequence shown here is derived from an EMBL/GenBank/DDBJ whole genome shotgun (WGS) entry which is preliminary data.</text>
</comment>
<dbReference type="RefSeq" id="XP_040619732.1">
    <property type="nucleotide sequence ID" value="XM_040760422.1"/>
</dbReference>
<proteinExistence type="predicted"/>
<protein>
    <submittedName>
        <fullName evidence="1">Uncharacterized protein</fullName>
    </submittedName>
</protein>
<accession>A0A0C2J3S9</accession>
<evidence type="ECO:0000313" key="1">
    <source>
        <dbReference type="EMBL" id="KIH91722.1"/>
    </source>
</evidence>